<proteinExistence type="predicted"/>
<gene>
    <name evidence="2" type="ORF">CHS0354_031308</name>
</gene>
<evidence type="ECO:0000313" key="2">
    <source>
        <dbReference type="EMBL" id="KAK3607807.1"/>
    </source>
</evidence>
<dbReference type="EMBL" id="JAEAOA010001875">
    <property type="protein sequence ID" value="KAK3607807.1"/>
    <property type="molecule type" value="Genomic_DNA"/>
</dbReference>
<organism evidence="2 3">
    <name type="scientific">Potamilus streckersoni</name>
    <dbReference type="NCBI Taxonomy" id="2493646"/>
    <lineage>
        <taxon>Eukaryota</taxon>
        <taxon>Metazoa</taxon>
        <taxon>Spiralia</taxon>
        <taxon>Lophotrochozoa</taxon>
        <taxon>Mollusca</taxon>
        <taxon>Bivalvia</taxon>
        <taxon>Autobranchia</taxon>
        <taxon>Heteroconchia</taxon>
        <taxon>Palaeoheterodonta</taxon>
        <taxon>Unionida</taxon>
        <taxon>Unionoidea</taxon>
        <taxon>Unionidae</taxon>
        <taxon>Ambleminae</taxon>
        <taxon>Lampsilini</taxon>
        <taxon>Potamilus</taxon>
    </lineage>
</organism>
<evidence type="ECO:0000256" key="1">
    <source>
        <dbReference type="SAM" id="MobiDB-lite"/>
    </source>
</evidence>
<sequence>MATPEQEDAIPRHDRHRGNRCQFGRSLHASELSAGEVRETSDVKCDPSLTMKQHKAIETLLTGYANVLTEPPRKTSLDEFSLNLTRTSRFIHLSVFRSSFSL</sequence>
<dbReference type="Proteomes" id="UP001195483">
    <property type="component" value="Unassembled WGS sequence"/>
</dbReference>
<evidence type="ECO:0000313" key="3">
    <source>
        <dbReference type="Proteomes" id="UP001195483"/>
    </source>
</evidence>
<accession>A0AAE0TCE5</accession>
<reference evidence="2" key="2">
    <citation type="journal article" date="2021" name="Genome Biol. Evol.">
        <title>Developing a high-quality reference genome for a parasitic bivalve with doubly uniparental inheritance (Bivalvia: Unionida).</title>
        <authorList>
            <person name="Smith C.H."/>
        </authorList>
    </citation>
    <scope>NUCLEOTIDE SEQUENCE</scope>
    <source>
        <strain evidence="2">CHS0354</strain>
        <tissue evidence="2">Mantle</tissue>
    </source>
</reference>
<feature type="region of interest" description="Disordered" evidence="1">
    <location>
        <begin position="1"/>
        <end position="20"/>
    </location>
</feature>
<reference evidence="2" key="1">
    <citation type="journal article" date="2021" name="Genome Biol. Evol.">
        <title>A High-Quality Reference Genome for a Parasitic Bivalve with Doubly Uniparental Inheritance (Bivalvia: Unionida).</title>
        <authorList>
            <person name="Smith C.H."/>
        </authorList>
    </citation>
    <scope>NUCLEOTIDE SEQUENCE</scope>
    <source>
        <strain evidence="2">CHS0354</strain>
    </source>
</reference>
<name>A0AAE0TCE5_9BIVA</name>
<dbReference type="AlphaFoldDB" id="A0AAE0TCE5"/>
<protein>
    <submittedName>
        <fullName evidence="2">Uncharacterized protein</fullName>
    </submittedName>
</protein>
<keyword evidence="3" id="KW-1185">Reference proteome</keyword>
<comment type="caution">
    <text evidence="2">The sequence shown here is derived from an EMBL/GenBank/DDBJ whole genome shotgun (WGS) entry which is preliminary data.</text>
</comment>
<reference evidence="2" key="3">
    <citation type="submission" date="2023-05" db="EMBL/GenBank/DDBJ databases">
        <authorList>
            <person name="Smith C.H."/>
        </authorList>
    </citation>
    <scope>NUCLEOTIDE SEQUENCE</scope>
    <source>
        <strain evidence="2">CHS0354</strain>
        <tissue evidence="2">Mantle</tissue>
    </source>
</reference>
<feature type="non-terminal residue" evidence="2">
    <location>
        <position position="102"/>
    </location>
</feature>